<reference evidence="1 2" key="1">
    <citation type="journal article" date="2020" name="Phytopathology">
        <title>Genome Sequence Resources of Colletotrichum truncatum, C. plurivorum, C. musicola, and C. sojae: Four Species Pathogenic to Soybean (Glycine max).</title>
        <authorList>
            <person name="Rogerio F."/>
            <person name="Boufleur T.R."/>
            <person name="Ciampi-Guillardi M."/>
            <person name="Sukno S.A."/>
            <person name="Thon M.R."/>
            <person name="Massola Junior N.S."/>
            <person name="Baroncelli R."/>
        </authorList>
    </citation>
    <scope>NUCLEOTIDE SEQUENCE [LARGE SCALE GENOMIC DNA]</scope>
    <source>
        <strain evidence="1 2">CMES1059</strain>
    </source>
</reference>
<dbReference type="Proteomes" id="UP000805649">
    <property type="component" value="Unassembled WGS sequence"/>
</dbReference>
<protein>
    <submittedName>
        <fullName evidence="1">Ankyrin repeat domain protein</fullName>
    </submittedName>
</protein>
<proteinExistence type="predicted"/>
<gene>
    <name evidence="1" type="ORF">CTRU02_215430</name>
</gene>
<evidence type="ECO:0000313" key="1">
    <source>
        <dbReference type="EMBL" id="KAL0929531.1"/>
    </source>
</evidence>
<dbReference type="EMBL" id="VUJX02000016">
    <property type="protein sequence ID" value="KAL0929531.1"/>
    <property type="molecule type" value="Genomic_DNA"/>
</dbReference>
<accession>A0ACC3YCF5</accession>
<name>A0ACC3YCF5_COLTU</name>
<keyword evidence="2" id="KW-1185">Reference proteome</keyword>
<comment type="caution">
    <text evidence="1">The sequence shown here is derived from an EMBL/GenBank/DDBJ whole genome shotgun (WGS) entry which is preliminary data.</text>
</comment>
<sequence>MKSSRKLPHEAKIKPQLTVESFWKLPSEIRAMIFEYLEKRDLHLLVVKCKPFYKLALYHLRMFYAVEWIHSAWRDDAFSSEVNMVELQKALSFIEQVPLSKAQTNRQFQHKITIPTVPVDYSGKPSKESIQASYSLLHLAASFGLDDMVRLLIKSGAEKDSEILYYSRYGMGERLSWSYTPLFLAEANQQWRVATQLIQAGAKIGQSIFWPILHNSAAATRELLEAQPTAWDVVNPDTGQTALWQAIEVPHTADDTGDVVKILRLYKADERRCPAYRRRLFKLAFGDGRFHNAFDLVDWAGSKGDTFLSWYEPANAVGAHLESRIRQKVQEKFGPTQAVEDS</sequence>
<organism evidence="1 2">
    <name type="scientific">Colletotrichum truncatum</name>
    <name type="common">Anthracnose fungus</name>
    <name type="synonym">Colletotrichum capsici</name>
    <dbReference type="NCBI Taxonomy" id="5467"/>
    <lineage>
        <taxon>Eukaryota</taxon>
        <taxon>Fungi</taxon>
        <taxon>Dikarya</taxon>
        <taxon>Ascomycota</taxon>
        <taxon>Pezizomycotina</taxon>
        <taxon>Sordariomycetes</taxon>
        <taxon>Hypocreomycetidae</taxon>
        <taxon>Glomerellales</taxon>
        <taxon>Glomerellaceae</taxon>
        <taxon>Colletotrichum</taxon>
        <taxon>Colletotrichum truncatum species complex</taxon>
    </lineage>
</organism>
<evidence type="ECO:0000313" key="2">
    <source>
        <dbReference type="Proteomes" id="UP000805649"/>
    </source>
</evidence>